<feature type="compositionally biased region" description="Polar residues" evidence="1">
    <location>
        <begin position="707"/>
        <end position="723"/>
    </location>
</feature>
<accession>A0A8H4RSG1</accession>
<dbReference type="Proteomes" id="UP000566819">
    <property type="component" value="Unassembled WGS sequence"/>
</dbReference>
<feature type="region of interest" description="Disordered" evidence="1">
    <location>
        <begin position="1"/>
        <end position="40"/>
    </location>
</feature>
<keyword evidence="3" id="KW-1185">Reference proteome</keyword>
<feature type="region of interest" description="Disordered" evidence="1">
    <location>
        <begin position="46"/>
        <end position="65"/>
    </location>
</feature>
<comment type="caution">
    <text evidence="2">The sequence shown here is derived from an EMBL/GenBank/DDBJ whole genome shotgun (WGS) entry which is preliminary data.</text>
</comment>
<feature type="compositionally biased region" description="Polar residues" evidence="1">
    <location>
        <begin position="537"/>
        <end position="550"/>
    </location>
</feature>
<feature type="compositionally biased region" description="Polar residues" evidence="1">
    <location>
        <begin position="755"/>
        <end position="766"/>
    </location>
</feature>
<organism evidence="2 3">
    <name type="scientific">Cudoniella acicularis</name>
    <dbReference type="NCBI Taxonomy" id="354080"/>
    <lineage>
        <taxon>Eukaryota</taxon>
        <taxon>Fungi</taxon>
        <taxon>Dikarya</taxon>
        <taxon>Ascomycota</taxon>
        <taxon>Pezizomycotina</taxon>
        <taxon>Leotiomycetes</taxon>
        <taxon>Helotiales</taxon>
        <taxon>Tricladiaceae</taxon>
        <taxon>Cudoniella</taxon>
    </lineage>
</organism>
<feature type="region of interest" description="Disordered" evidence="1">
    <location>
        <begin position="464"/>
        <end position="511"/>
    </location>
</feature>
<protein>
    <submittedName>
        <fullName evidence="2">Uncharacterized protein</fullName>
    </submittedName>
</protein>
<dbReference type="AlphaFoldDB" id="A0A8H4RSG1"/>
<proteinExistence type="predicted"/>
<feature type="compositionally biased region" description="Polar residues" evidence="1">
    <location>
        <begin position="496"/>
        <end position="511"/>
    </location>
</feature>
<sequence>MSDPPPLDYLPPGHFPQDVPIPELDASHHSLSTPVPLPVTRDDFKHSDRFSRKRGHFSNSTAQKTSRGGIGACLQDYLAGIDKNQQRLLPRFSKFEEDRQNDMSSPENMIGYLADEIYNLERQVGRIEANLKANIAVHSSTYASQFAILEKLSKLAKIFSERDQVQSDISKGTSRLETSAFESGQLLQQLNGRAKSFAESFKETKASYLETSAKIHDVQEAFQTFDSGITQAEGFLGALLEAIEYLDISVDEKYSNLGNLQSGYFHELLKCIQDQHSARAFAQRSISSHISTSDQPARALGGGPYEQIKKPEIDNDIAFGPFFPRNRSLSGGFLFQPGLFRNFPAPTLSGTASLSGRCHTAAPPMEIYTRPASAEGWEWVSISNSSPKHSLSRSNAQEADRPDFSPTFDNILQRLRIEAKDEASRLISADLDPSSMPKKADSDWQQFFGFWEDLSSGGILTFHSQPSHHTSEDHVSSFSASPDSASNNPCPEASHLASQTVPPSSLASTTFGSSATLAPTAYPRKVELTEDPVSSATAVSTIKATSQHAVPSTKPDPPSTSPKDRTRLFKFEEPFEPTPFPRNGSTLSWQRHIRHRHTESAPQLFGISPKMPELETKPKDTICGGSLGSSPPAGGHFKDLLDSQWPPLPPQPKTSHLSLTLFDTSKQSLNKTSKDTASSRKAKKAHRTRQTARWTNGPRVMSERSNSEGTSFKPSLSPHSTDPTLAGIPTDYCPKSWSPPMRTRPQFQAEETPKANETSPTSTASMNVPVVLKIPKESPKSFKLGTEPKTLFDTGPPSAITSTSSGNIHAEAPSPTPEPSAPEEPGNPVGNPIGASCL</sequence>
<evidence type="ECO:0000256" key="1">
    <source>
        <dbReference type="SAM" id="MobiDB-lite"/>
    </source>
</evidence>
<evidence type="ECO:0000313" key="3">
    <source>
        <dbReference type="Proteomes" id="UP000566819"/>
    </source>
</evidence>
<reference evidence="2 3" key="1">
    <citation type="submission" date="2020-03" db="EMBL/GenBank/DDBJ databases">
        <title>Draft Genome Sequence of Cudoniella acicularis.</title>
        <authorList>
            <person name="Buettner E."/>
            <person name="Kellner H."/>
        </authorList>
    </citation>
    <scope>NUCLEOTIDE SEQUENCE [LARGE SCALE GENOMIC DNA]</scope>
    <source>
        <strain evidence="2 3">DSM 108380</strain>
    </source>
</reference>
<name>A0A8H4RSG1_9HELO</name>
<feature type="region of interest" description="Disordered" evidence="1">
    <location>
        <begin position="606"/>
        <end position="656"/>
    </location>
</feature>
<feature type="region of interest" description="Disordered" evidence="1">
    <location>
        <begin position="537"/>
        <end position="565"/>
    </location>
</feature>
<feature type="region of interest" description="Disordered" evidence="1">
    <location>
        <begin position="386"/>
        <end position="405"/>
    </location>
</feature>
<feature type="compositionally biased region" description="Polar residues" evidence="1">
    <location>
        <begin position="386"/>
        <end position="397"/>
    </location>
</feature>
<gene>
    <name evidence="2" type="ORF">G7Y89_g2889</name>
</gene>
<feature type="region of interest" description="Disordered" evidence="1">
    <location>
        <begin position="668"/>
        <end position="838"/>
    </location>
</feature>
<feature type="compositionally biased region" description="Low complexity" evidence="1">
    <location>
        <begin position="476"/>
        <end position="489"/>
    </location>
</feature>
<feature type="compositionally biased region" description="Basic residues" evidence="1">
    <location>
        <begin position="680"/>
        <end position="690"/>
    </location>
</feature>
<dbReference type="EMBL" id="JAAMPI010000134">
    <property type="protein sequence ID" value="KAF4635207.1"/>
    <property type="molecule type" value="Genomic_DNA"/>
</dbReference>
<evidence type="ECO:0000313" key="2">
    <source>
        <dbReference type="EMBL" id="KAF4635207.1"/>
    </source>
</evidence>